<keyword evidence="5" id="KW-1185">Reference proteome</keyword>
<dbReference type="AlphaFoldDB" id="A0A139WGG2"/>
<dbReference type="InParanoid" id="A0A139WGG2"/>
<dbReference type="PROSITE" id="PS00061">
    <property type="entry name" value="ADH_SHORT"/>
    <property type="match status" value="2"/>
</dbReference>
<dbReference type="InterPro" id="IPR002347">
    <property type="entry name" value="SDR_fam"/>
</dbReference>
<dbReference type="Pfam" id="PF00106">
    <property type="entry name" value="adh_short"/>
    <property type="match status" value="2"/>
</dbReference>
<dbReference type="SUPFAM" id="SSF51735">
    <property type="entry name" value="NAD(P)-binding Rossmann-fold domains"/>
    <property type="match status" value="2"/>
</dbReference>
<protein>
    <submittedName>
        <fullName evidence="4">Dehydrogenase/reductase SDR family member 11-like Protein</fullName>
    </submittedName>
</protein>
<dbReference type="OMA" id="NKTAGHI"/>
<accession>A0A139WGG2</accession>
<dbReference type="InterPro" id="IPR020904">
    <property type="entry name" value="Sc_DH/Rdtase_CS"/>
</dbReference>
<dbReference type="FunFam" id="3.40.50.720:FF:000047">
    <property type="entry name" value="NADP-dependent L-serine/L-allo-threonine dehydrogenase"/>
    <property type="match status" value="1"/>
</dbReference>
<proteinExistence type="inferred from homology"/>
<comment type="similarity">
    <text evidence="1 3">Belongs to the short-chain dehydrogenases/reductases (SDR) family.</text>
</comment>
<dbReference type="eggNOG" id="KOG1205">
    <property type="taxonomic scope" value="Eukaryota"/>
</dbReference>
<dbReference type="PANTHER" id="PTHR43115">
    <property type="entry name" value="DEHYDROGENASE/REDUCTASE SDR FAMILY MEMBER 11"/>
    <property type="match status" value="1"/>
</dbReference>
<dbReference type="FunCoup" id="A0A139WGG2">
    <property type="interactions" value="111"/>
</dbReference>
<gene>
    <name evidence="4" type="primary">AUGUSTUS-3.0.2_33405</name>
    <name evidence="4" type="ORF">TcasGA2_TC033405</name>
</gene>
<name>A0A139WGG2_TRICA</name>
<keyword evidence="2" id="KW-0560">Oxidoreductase</keyword>
<dbReference type="PRINTS" id="PR00080">
    <property type="entry name" value="SDRFAMILY"/>
</dbReference>
<dbReference type="STRING" id="7070.A0A139WGG2"/>
<dbReference type="GO" id="GO:0016616">
    <property type="term" value="F:oxidoreductase activity, acting on the CH-OH group of donors, NAD or NADP as acceptor"/>
    <property type="evidence" value="ECO:0007669"/>
    <property type="project" value="UniProtKB-ARBA"/>
</dbReference>
<sequence length="430" mass="46623">MRKEDEITKAFKWVEKNLGQVHILINNAGVAKEGLLSNGDTEAWRNTFDVNVMGLCIATREAVKSMTANNINGHIIHINSVAGHKVVYFPGINVYTASKHAVTALAETLRHEFLARGSKIKITSVSPGFVISEMTTLNTGYSPERQKMLKSQPILKPEDIADAVCYVLSTPETVQSVKMVLSLSRWMGKVAIVTGASSGIGAAIADALVANGVIVAGLARRSERIQERAKKLQGKLHAIRTDMRKEDEIIKAFKWVEKNLGQVHILINNAGVSTESFLANGDTEAWRNIFDVNVMGLCIATREAVKSMTTNDINGHIVHISSIAGHKIVNVPGINAYTASKHAVTALAGTLRNEFLTLGSKIKITSVSPGLVISEMTTLGTGYSAERQEMMKSQPILKPEDVADAVCYALSTPENVEINELTITPVGERI</sequence>
<dbReference type="PRINTS" id="PR00081">
    <property type="entry name" value="GDHRDH"/>
</dbReference>
<dbReference type="Gene3D" id="3.40.50.720">
    <property type="entry name" value="NAD(P)-binding Rossmann-like Domain"/>
    <property type="match status" value="2"/>
</dbReference>
<organism evidence="4 5">
    <name type="scientific">Tribolium castaneum</name>
    <name type="common">Red flour beetle</name>
    <dbReference type="NCBI Taxonomy" id="7070"/>
    <lineage>
        <taxon>Eukaryota</taxon>
        <taxon>Metazoa</taxon>
        <taxon>Ecdysozoa</taxon>
        <taxon>Arthropoda</taxon>
        <taxon>Hexapoda</taxon>
        <taxon>Insecta</taxon>
        <taxon>Pterygota</taxon>
        <taxon>Neoptera</taxon>
        <taxon>Endopterygota</taxon>
        <taxon>Coleoptera</taxon>
        <taxon>Polyphaga</taxon>
        <taxon>Cucujiformia</taxon>
        <taxon>Tenebrionidae</taxon>
        <taxon>Tenebrionidae incertae sedis</taxon>
        <taxon>Tribolium</taxon>
    </lineage>
</organism>
<dbReference type="EMBL" id="KQ971345">
    <property type="protein sequence ID" value="KYB27080.1"/>
    <property type="molecule type" value="Genomic_DNA"/>
</dbReference>
<evidence type="ECO:0000256" key="3">
    <source>
        <dbReference type="RuleBase" id="RU000363"/>
    </source>
</evidence>
<reference evidence="4 5" key="2">
    <citation type="journal article" date="2010" name="Nucleic Acids Res.">
        <title>BeetleBase in 2010: revisions to provide comprehensive genomic information for Tribolium castaneum.</title>
        <authorList>
            <person name="Kim H.S."/>
            <person name="Murphy T."/>
            <person name="Xia J."/>
            <person name="Caragea D."/>
            <person name="Park Y."/>
            <person name="Beeman R.W."/>
            <person name="Lorenzen M.D."/>
            <person name="Butcher S."/>
            <person name="Manak J.R."/>
            <person name="Brown S.J."/>
        </authorList>
    </citation>
    <scope>GENOME REANNOTATION</scope>
    <source>
        <strain evidence="4 5">Georgia GA2</strain>
    </source>
</reference>
<evidence type="ECO:0000256" key="1">
    <source>
        <dbReference type="ARBA" id="ARBA00006484"/>
    </source>
</evidence>
<dbReference type="PANTHER" id="PTHR43115:SF4">
    <property type="entry name" value="DEHYDROGENASE_REDUCTASE SDR FAMILY MEMBER 11"/>
    <property type="match status" value="1"/>
</dbReference>
<evidence type="ECO:0000256" key="2">
    <source>
        <dbReference type="ARBA" id="ARBA00023002"/>
    </source>
</evidence>
<evidence type="ECO:0000313" key="5">
    <source>
        <dbReference type="Proteomes" id="UP000007266"/>
    </source>
</evidence>
<reference evidence="4 5" key="1">
    <citation type="journal article" date="2008" name="Nature">
        <title>The genome of the model beetle and pest Tribolium castaneum.</title>
        <authorList>
            <consortium name="Tribolium Genome Sequencing Consortium"/>
            <person name="Richards S."/>
            <person name="Gibbs R.A."/>
            <person name="Weinstock G.M."/>
            <person name="Brown S.J."/>
            <person name="Denell R."/>
            <person name="Beeman R.W."/>
            <person name="Gibbs R."/>
            <person name="Beeman R.W."/>
            <person name="Brown S.J."/>
            <person name="Bucher G."/>
            <person name="Friedrich M."/>
            <person name="Grimmelikhuijzen C.J."/>
            <person name="Klingler M."/>
            <person name="Lorenzen M."/>
            <person name="Richards S."/>
            <person name="Roth S."/>
            <person name="Schroder R."/>
            <person name="Tautz D."/>
            <person name="Zdobnov E.M."/>
            <person name="Muzny D."/>
            <person name="Gibbs R.A."/>
            <person name="Weinstock G.M."/>
            <person name="Attaway T."/>
            <person name="Bell S."/>
            <person name="Buhay C.J."/>
            <person name="Chandrabose M.N."/>
            <person name="Chavez D."/>
            <person name="Clerk-Blankenburg K.P."/>
            <person name="Cree A."/>
            <person name="Dao M."/>
            <person name="Davis C."/>
            <person name="Chacko J."/>
            <person name="Dinh H."/>
            <person name="Dugan-Rocha S."/>
            <person name="Fowler G."/>
            <person name="Garner T.T."/>
            <person name="Garnes J."/>
            <person name="Gnirke A."/>
            <person name="Hawes A."/>
            <person name="Hernandez J."/>
            <person name="Hines S."/>
            <person name="Holder M."/>
            <person name="Hume J."/>
            <person name="Jhangiani S.N."/>
            <person name="Joshi V."/>
            <person name="Khan Z.M."/>
            <person name="Jackson L."/>
            <person name="Kovar C."/>
            <person name="Kowis A."/>
            <person name="Lee S."/>
            <person name="Lewis L.R."/>
            <person name="Margolis J."/>
            <person name="Morgan M."/>
            <person name="Nazareth L.V."/>
            <person name="Nguyen N."/>
            <person name="Okwuonu G."/>
            <person name="Parker D."/>
            <person name="Richards S."/>
            <person name="Ruiz S.J."/>
            <person name="Santibanez J."/>
            <person name="Savard J."/>
            <person name="Scherer S.E."/>
            <person name="Schneider B."/>
            <person name="Sodergren E."/>
            <person name="Tautz D."/>
            <person name="Vattahil S."/>
            <person name="Villasana D."/>
            <person name="White C.S."/>
            <person name="Wright R."/>
            <person name="Park Y."/>
            <person name="Beeman R.W."/>
            <person name="Lord J."/>
            <person name="Oppert B."/>
            <person name="Lorenzen M."/>
            <person name="Brown S."/>
            <person name="Wang L."/>
            <person name="Savard J."/>
            <person name="Tautz D."/>
            <person name="Richards S."/>
            <person name="Weinstock G."/>
            <person name="Gibbs R.A."/>
            <person name="Liu Y."/>
            <person name="Worley K."/>
            <person name="Weinstock G."/>
            <person name="Elsik C.G."/>
            <person name="Reese J.T."/>
            <person name="Elhaik E."/>
            <person name="Landan G."/>
            <person name="Graur D."/>
            <person name="Arensburger P."/>
            <person name="Atkinson P."/>
            <person name="Beeman R.W."/>
            <person name="Beidler J."/>
            <person name="Brown S.J."/>
            <person name="Demuth J.P."/>
            <person name="Drury D.W."/>
            <person name="Du Y.Z."/>
            <person name="Fujiwara H."/>
            <person name="Lorenzen M."/>
            <person name="Maselli V."/>
            <person name="Osanai M."/>
            <person name="Park Y."/>
            <person name="Robertson H.M."/>
            <person name="Tu Z."/>
            <person name="Wang J.J."/>
            <person name="Wang S."/>
            <person name="Richards S."/>
            <person name="Song H."/>
            <person name="Zhang L."/>
            <person name="Sodergren E."/>
            <person name="Werner D."/>
            <person name="Stanke M."/>
            <person name="Morgenstern B."/>
            <person name="Solovyev V."/>
            <person name="Kosarev P."/>
            <person name="Brown G."/>
            <person name="Chen H.C."/>
            <person name="Ermolaeva O."/>
            <person name="Hlavina W."/>
            <person name="Kapustin Y."/>
            <person name="Kiryutin B."/>
            <person name="Kitts P."/>
            <person name="Maglott D."/>
            <person name="Pruitt K."/>
            <person name="Sapojnikov V."/>
            <person name="Souvorov A."/>
            <person name="Mackey A.J."/>
            <person name="Waterhouse R.M."/>
            <person name="Wyder S."/>
            <person name="Zdobnov E.M."/>
            <person name="Zdobnov E.M."/>
            <person name="Wyder S."/>
            <person name="Kriventseva E.V."/>
            <person name="Kadowaki T."/>
            <person name="Bork P."/>
            <person name="Aranda M."/>
            <person name="Bao R."/>
            <person name="Beermann A."/>
            <person name="Berns N."/>
            <person name="Bolognesi R."/>
            <person name="Bonneton F."/>
            <person name="Bopp D."/>
            <person name="Brown S.J."/>
            <person name="Bucher G."/>
            <person name="Butts T."/>
            <person name="Chaumot A."/>
            <person name="Denell R.E."/>
            <person name="Ferrier D.E."/>
            <person name="Friedrich M."/>
            <person name="Gordon C.M."/>
            <person name="Jindra M."/>
            <person name="Klingler M."/>
            <person name="Lan Q."/>
            <person name="Lattorff H.M."/>
            <person name="Laudet V."/>
            <person name="von Levetsow C."/>
            <person name="Liu Z."/>
            <person name="Lutz R."/>
            <person name="Lynch J.A."/>
            <person name="da Fonseca R.N."/>
            <person name="Posnien N."/>
            <person name="Reuter R."/>
            <person name="Roth S."/>
            <person name="Savard J."/>
            <person name="Schinko J.B."/>
            <person name="Schmitt C."/>
            <person name="Schoppmeier M."/>
            <person name="Schroder R."/>
            <person name="Shippy T.D."/>
            <person name="Simonnet F."/>
            <person name="Marques-Souza H."/>
            <person name="Tautz D."/>
            <person name="Tomoyasu Y."/>
            <person name="Trauner J."/>
            <person name="Van der Zee M."/>
            <person name="Vervoort M."/>
            <person name="Wittkopp N."/>
            <person name="Wimmer E.A."/>
            <person name="Yang X."/>
            <person name="Jones A.K."/>
            <person name="Sattelle D.B."/>
            <person name="Ebert P.R."/>
            <person name="Nelson D."/>
            <person name="Scott J.G."/>
            <person name="Beeman R.W."/>
            <person name="Muthukrishnan S."/>
            <person name="Kramer K.J."/>
            <person name="Arakane Y."/>
            <person name="Beeman R.W."/>
            <person name="Zhu Q."/>
            <person name="Hogenkamp D."/>
            <person name="Dixit R."/>
            <person name="Oppert B."/>
            <person name="Jiang H."/>
            <person name="Zou Z."/>
            <person name="Marshall J."/>
            <person name="Elpidina E."/>
            <person name="Vinokurov K."/>
            <person name="Oppert C."/>
            <person name="Zou Z."/>
            <person name="Evans J."/>
            <person name="Lu Z."/>
            <person name="Zhao P."/>
            <person name="Sumathipala N."/>
            <person name="Altincicek B."/>
            <person name="Vilcinskas A."/>
            <person name="Williams M."/>
            <person name="Hultmark D."/>
            <person name="Hetru C."/>
            <person name="Jiang H."/>
            <person name="Grimmelikhuijzen C.J."/>
            <person name="Hauser F."/>
            <person name="Cazzamali G."/>
            <person name="Williamson M."/>
            <person name="Park Y."/>
            <person name="Li B."/>
            <person name="Tanaka Y."/>
            <person name="Predel R."/>
            <person name="Neupert S."/>
            <person name="Schachtner J."/>
            <person name="Verleyen P."/>
            <person name="Raible F."/>
            <person name="Bork P."/>
            <person name="Friedrich M."/>
            <person name="Walden K.K."/>
            <person name="Robertson H.M."/>
            <person name="Angeli S."/>
            <person name="Foret S."/>
            <person name="Bucher G."/>
            <person name="Schuetz S."/>
            <person name="Maleszka R."/>
            <person name="Wimmer E.A."/>
            <person name="Beeman R.W."/>
            <person name="Lorenzen M."/>
            <person name="Tomoyasu Y."/>
            <person name="Miller S.C."/>
            <person name="Grossmann D."/>
            <person name="Bucher G."/>
        </authorList>
    </citation>
    <scope>NUCLEOTIDE SEQUENCE [LARGE SCALE GENOMIC DNA]</scope>
    <source>
        <strain evidence="4 5">Georgia GA2</strain>
    </source>
</reference>
<dbReference type="Proteomes" id="UP000007266">
    <property type="component" value="Linkage group 6"/>
</dbReference>
<evidence type="ECO:0000313" key="4">
    <source>
        <dbReference type="EMBL" id="KYB27080.1"/>
    </source>
</evidence>
<dbReference type="InterPro" id="IPR036291">
    <property type="entry name" value="NAD(P)-bd_dom_sf"/>
</dbReference>